<keyword evidence="2" id="KW-1185">Reference proteome</keyword>
<evidence type="ECO:0000313" key="1">
    <source>
        <dbReference type="EMBL" id="SMX37526.1"/>
    </source>
</evidence>
<dbReference type="Proteomes" id="UP000220836">
    <property type="component" value="Unassembled WGS sequence"/>
</dbReference>
<evidence type="ECO:0000313" key="2">
    <source>
        <dbReference type="Proteomes" id="UP000220836"/>
    </source>
</evidence>
<dbReference type="InterPro" id="IPR011057">
    <property type="entry name" value="Mss4-like_sf"/>
</dbReference>
<dbReference type="EMBL" id="FXYH01000003">
    <property type="protein sequence ID" value="SMX37526.1"/>
    <property type="molecule type" value="Genomic_DNA"/>
</dbReference>
<sequence>MAARFDYLPDQIYLPVGVLDQAALYPSQSHCHTDARLSWLHINDELPTSAASGRARLLSSEPVDGT</sequence>
<organism evidence="1 2">
    <name type="scientific">Pelagimonas varians</name>
    <dbReference type="NCBI Taxonomy" id="696760"/>
    <lineage>
        <taxon>Bacteria</taxon>
        <taxon>Pseudomonadati</taxon>
        <taxon>Pseudomonadota</taxon>
        <taxon>Alphaproteobacteria</taxon>
        <taxon>Rhodobacterales</taxon>
        <taxon>Roseobacteraceae</taxon>
        <taxon>Pelagimonas</taxon>
    </lineage>
</organism>
<gene>
    <name evidence="1" type="ORF">PEV8663_01113</name>
</gene>
<accession>A0A238K6E9</accession>
<protein>
    <submittedName>
        <fullName evidence="1">Uncharacterized protein</fullName>
    </submittedName>
</protein>
<dbReference type="AlphaFoldDB" id="A0A238K6E9"/>
<dbReference type="SUPFAM" id="SSF51316">
    <property type="entry name" value="Mss4-like"/>
    <property type="match status" value="1"/>
</dbReference>
<proteinExistence type="predicted"/>
<reference evidence="1 2" key="1">
    <citation type="submission" date="2017-05" db="EMBL/GenBank/DDBJ databases">
        <authorList>
            <person name="Song R."/>
            <person name="Chenine A.L."/>
            <person name="Ruprecht R.M."/>
        </authorList>
    </citation>
    <scope>NUCLEOTIDE SEQUENCE [LARGE SCALE GENOMIC DNA]</scope>
    <source>
        <strain evidence="1 2">CECT 8663</strain>
    </source>
</reference>
<name>A0A238K6E9_9RHOB</name>